<evidence type="ECO:0000313" key="1">
    <source>
        <dbReference type="EMBL" id="MFD2543641.1"/>
    </source>
</evidence>
<organism evidence="1 2">
    <name type="scientific">Lacinutrix gracilariae</name>
    <dbReference type="NCBI Taxonomy" id="1747198"/>
    <lineage>
        <taxon>Bacteria</taxon>
        <taxon>Pseudomonadati</taxon>
        <taxon>Bacteroidota</taxon>
        <taxon>Flavobacteriia</taxon>
        <taxon>Flavobacteriales</taxon>
        <taxon>Flavobacteriaceae</taxon>
        <taxon>Lacinutrix</taxon>
    </lineage>
</organism>
<gene>
    <name evidence="1" type="ORF">ACFSSB_15010</name>
</gene>
<dbReference type="EMBL" id="JBHULM010000012">
    <property type="protein sequence ID" value="MFD2543641.1"/>
    <property type="molecule type" value="Genomic_DNA"/>
</dbReference>
<accession>A0ABW5K479</accession>
<evidence type="ECO:0008006" key="3">
    <source>
        <dbReference type="Google" id="ProtNLM"/>
    </source>
</evidence>
<comment type="caution">
    <text evidence="1">The sequence shown here is derived from an EMBL/GenBank/DDBJ whole genome shotgun (WGS) entry which is preliminary data.</text>
</comment>
<keyword evidence="2" id="KW-1185">Reference proteome</keyword>
<dbReference type="Proteomes" id="UP001597467">
    <property type="component" value="Unassembled WGS sequence"/>
</dbReference>
<reference evidence="2" key="1">
    <citation type="journal article" date="2019" name="Int. J. Syst. Evol. Microbiol.">
        <title>The Global Catalogue of Microorganisms (GCM) 10K type strain sequencing project: providing services to taxonomists for standard genome sequencing and annotation.</title>
        <authorList>
            <consortium name="The Broad Institute Genomics Platform"/>
            <consortium name="The Broad Institute Genome Sequencing Center for Infectious Disease"/>
            <person name="Wu L."/>
            <person name="Ma J."/>
        </authorList>
    </citation>
    <scope>NUCLEOTIDE SEQUENCE [LARGE SCALE GENOMIC DNA]</scope>
    <source>
        <strain evidence="2">KCTC 42808</strain>
    </source>
</reference>
<sequence length="183" mass="20619">MKNTIFTLCLVAIFFTSCKKEVNPFLISKNNIGLLTDSTKVKDLETVFANDSVVKRISGDGFTGRISDIEIYDKTGKQLLTLSPNQDLDSTATINTVKVIDQRYKTEKGLNTTSTFADIKNNYTISSIQNTLRNIVVFVNEINAFFTIDKMELPAELRIDMSKKIEAIHIPDSAKIKHFMIGW</sequence>
<proteinExistence type="predicted"/>
<dbReference type="PROSITE" id="PS51257">
    <property type="entry name" value="PROKAR_LIPOPROTEIN"/>
    <property type="match status" value="1"/>
</dbReference>
<evidence type="ECO:0000313" key="2">
    <source>
        <dbReference type="Proteomes" id="UP001597467"/>
    </source>
</evidence>
<protein>
    <recommendedName>
        <fullName evidence="3">PRC-barrel domain-containing protein</fullName>
    </recommendedName>
</protein>
<dbReference type="RefSeq" id="WP_379905750.1">
    <property type="nucleotide sequence ID" value="NZ_JBHULM010000012.1"/>
</dbReference>
<name>A0ABW5K479_9FLAO</name>